<organism evidence="3 4">
    <name type="scientific">Falsiroseomonas bella</name>
    <dbReference type="NCBI Taxonomy" id="2184016"/>
    <lineage>
        <taxon>Bacteria</taxon>
        <taxon>Pseudomonadati</taxon>
        <taxon>Pseudomonadota</taxon>
        <taxon>Alphaproteobacteria</taxon>
        <taxon>Acetobacterales</taxon>
        <taxon>Roseomonadaceae</taxon>
        <taxon>Falsiroseomonas</taxon>
    </lineage>
</organism>
<proteinExistence type="predicted"/>
<evidence type="ECO:0000256" key="1">
    <source>
        <dbReference type="SAM" id="Coils"/>
    </source>
</evidence>
<sequence>MRLLALDLLRYGHLTDVRLRFAPSAGLHVVLGGNEAGKSTALCAIGDALFGFPHRTDFAFLHDSAQLRIGFELAARDGTRAAFIRRKGRQNTLLDAAEAPLPEAALQRFLGGAGRDLFETAFGLNAATLRAGAASLIEGGGAAGEGLLAGMGLPHLRRALERLEKAADELHGTKHRVRRLPAAAEAWQAAQRNLDHAAVKPKEWADAQEALERTARDQARIAAEADALKREELRLRRARAVRRPLLELARLRAELAETGDAPALPPQAGAMLARITADLDKAAQDVAREEAALERLAGECAALPRDPAILALQDAVDALAPLRMTAQGAEQDLPELRRQAGAQRERIAAAAARLGLDATPEAVRERLPQERERLAAQRLIRGRTALQTRLQAAVEALHLAERRHARAVASLAAAELPAPAAPLRRAIEAARAEGRLDQDLARAERDLAEAAQRAAAALAALDNWSGDAAALASCRLPLPAICEEAARRLDAAGSAAEAARRTLDDIAAEIATLEVDLARLAGAGVVATRETVAAARERRDAAWRDIRRRLSGEPAEAAPHTFEALRDEADRLADARADDAQRVNAFSVKSERLAQLRAAQAEAIRAQAAAAAALAAAEHDWRALWAHAGVTVLSPQAMREWRAERDKVLELQARAAALRQHRDELHARRDAACALLQAHLPPPHPPALAALLAAAETACTALEEAEAAYRRLREGATKAEEEAEAARTRHEAAAAEHDAGAEAWRPAVRLLGLPDTAEPEEVETALSAWGGIAEAAAAWRDAEARIGQMEGALAALAQAVAGVAERLGEAARGEPPAATAARLARRLEAARALEIQAEALGRQAETRRAEAEAAREAHRAAEAELARMHALAGTADLSALSAAVERATRRADLQACIAAEDAKLREQGDGIAEAELRTELDGFDPDRAAARLAEIEARQQELNEERTRLGGERQRVEAAIATLEAGRDAAAIAQDARQALADAQAAAERYARLHVARTLLKAAIERLRQGQQGPMLQAATRHFALLTGGRYARLDTDEDADPPVLRALHADGTACPMHQLSEGARDQLYLALRVAALEIQAEAAEPLPFIADDLLASFDETRALAALRLLAGLGQRVQVILFTHHAHVAELAAGVAGAAVLRLPSDAAAALPAA</sequence>
<gene>
    <name evidence="3" type="ORF">DFH01_26770</name>
</gene>
<dbReference type="PANTHER" id="PTHR41259:SF1">
    <property type="entry name" value="DOUBLE-STRAND BREAK REPAIR RAD50 ATPASE, PUTATIVE-RELATED"/>
    <property type="match status" value="1"/>
</dbReference>
<reference evidence="4" key="1">
    <citation type="submission" date="2018-05" db="EMBL/GenBank/DDBJ databases">
        <authorList>
            <person name="Du Z."/>
            <person name="Wang X."/>
        </authorList>
    </citation>
    <scope>NUCLEOTIDE SEQUENCE [LARGE SCALE GENOMIC DNA]</scope>
    <source>
        <strain evidence="4">CQN31</strain>
    </source>
</reference>
<feature type="domain" description="YhaN AAA" evidence="2">
    <location>
        <begin position="1"/>
        <end position="204"/>
    </location>
</feature>
<dbReference type="RefSeq" id="WP_109873600.1">
    <property type="nucleotide sequence ID" value="NZ_QGNA01000008.1"/>
</dbReference>
<dbReference type="Proteomes" id="UP000245765">
    <property type="component" value="Unassembled WGS sequence"/>
</dbReference>
<dbReference type="EMBL" id="QGNA01000008">
    <property type="protein sequence ID" value="PWS34231.1"/>
    <property type="molecule type" value="Genomic_DNA"/>
</dbReference>
<name>A0A317F4Z7_9PROT</name>
<dbReference type="InterPro" id="IPR027417">
    <property type="entry name" value="P-loop_NTPase"/>
</dbReference>
<dbReference type="Pfam" id="PF13514">
    <property type="entry name" value="AAA_27"/>
    <property type="match status" value="1"/>
</dbReference>
<protein>
    <recommendedName>
        <fullName evidence="2">YhaN AAA domain-containing protein</fullName>
    </recommendedName>
</protein>
<dbReference type="Gene3D" id="3.40.50.300">
    <property type="entry name" value="P-loop containing nucleotide triphosphate hydrolases"/>
    <property type="match status" value="2"/>
</dbReference>
<comment type="caution">
    <text evidence="3">The sequence shown here is derived from an EMBL/GenBank/DDBJ whole genome shotgun (WGS) entry which is preliminary data.</text>
</comment>
<dbReference type="AlphaFoldDB" id="A0A317F4Z7"/>
<feature type="coiled-coil region" evidence="1">
    <location>
        <begin position="932"/>
        <end position="993"/>
    </location>
</feature>
<dbReference type="PANTHER" id="PTHR41259">
    <property type="entry name" value="DOUBLE-STRAND BREAK REPAIR RAD50 ATPASE, PUTATIVE-RELATED"/>
    <property type="match status" value="1"/>
</dbReference>
<evidence type="ECO:0000259" key="2">
    <source>
        <dbReference type="Pfam" id="PF13514"/>
    </source>
</evidence>
<keyword evidence="1" id="KW-0175">Coiled coil</keyword>
<feature type="coiled-coil region" evidence="1">
    <location>
        <begin position="844"/>
        <end position="871"/>
    </location>
</feature>
<evidence type="ECO:0000313" key="4">
    <source>
        <dbReference type="Proteomes" id="UP000245765"/>
    </source>
</evidence>
<dbReference type="InterPro" id="IPR038734">
    <property type="entry name" value="YhaN_AAA"/>
</dbReference>
<feature type="coiled-coil region" evidence="1">
    <location>
        <begin position="433"/>
        <end position="460"/>
    </location>
</feature>
<keyword evidence="4" id="KW-1185">Reference proteome</keyword>
<accession>A0A317F4Z7</accession>
<dbReference type="SUPFAM" id="SSF52540">
    <property type="entry name" value="P-loop containing nucleoside triphosphate hydrolases"/>
    <property type="match status" value="1"/>
</dbReference>
<dbReference type="OrthoDB" id="9764467at2"/>
<evidence type="ECO:0000313" key="3">
    <source>
        <dbReference type="EMBL" id="PWS34231.1"/>
    </source>
</evidence>
<feature type="coiled-coil region" evidence="1">
    <location>
        <begin position="702"/>
        <end position="738"/>
    </location>
</feature>
<feature type="coiled-coil region" evidence="1">
    <location>
        <begin position="272"/>
        <end position="299"/>
    </location>
</feature>
<feature type="coiled-coil region" evidence="1">
    <location>
        <begin position="153"/>
        <end position="180"/>
    </location>
</feature>